<proteinExistence type="predicted"/>
<sequence length="223" mass="23263" precursor="true">MNKPYIKQILSYSMVGSLGLTIVSSLQGCGGDQPPSPPPQNQTPGTISDAAKGEGMFLVIQQTGANPDTYELKEKYPSSEGTRAILKDMNGNERILSEEELKQLAEAEAKKVEEGTSQLTQPVAENQGLSLGETILASAAGALIGGMIANKLMGNSNYQQHQQQQASRAQTSISRPANGGTDTRSVNQNQKPKSGFFGNNSGSSNPSNRPAGSSSFGSGSVGG</sequence>
<feature type="domain" description="UPF0323" evidence="2">
    <location>
        <begin position="56"/>
        <end position="181"/>
    </location>
</feature>
<dbReference type="OrthoDB" id="5624913at2"/>
<dbReference type="Proteomes" id="UP000005317">
    <property type="component" value="Unassembled WGS sequence"/>
</dbReference>
<dbReference type="InterPro" id="IPR059092">
    <property type="entry name" value="UPF0323_dom"/>
</dbReference>
<evidence type="ECO:0000313" key="4">
    <source>
        <dbReference type="Proteomes" id="UP000005317"/>
    </source>
</evidence>
<protein>
    <recommendedName>
        <fullName evidence="2">UPF0323 domain-containing protein</fullName>
    </recommendedName>
</protein>
<feature type="compositionally biased region" description="Low complexity" evidence="1">
    <location>
        <begin position="194"/>
        <end position="223"/>
    </location>
</feature>
<feature type="region of interest" description="Disordered" evidence="1">
    <location>
        <begin position="158"/>
        <end position="223"/>
    </location>
</feature>
<reference evidence="4" key="1">
    <citation type="journal article" date="2011" name="Stand. Genomic Sci.">
        <title>Genome sequence of the filamentous, gliding Thiothrix nivea neotype strain (JP2(T)).</title>
        <authorList>
            <person name="Lapidus A."/>
            <person name="Nolan M."/>
            <person name="Lucas S."/>
            <person name="Glavina Del Rio T."/>
            <person name="Tice H."/>
            <person name="Cheng J.F."/>
            <person name="Tapia R."/>
            <person name="Han C."/>
            <person name="Goodwin L."/>
            <person name="Pitluck S."/>
            <person name="Liolios K."/>
            <person name="Pagani I."/>
            <person name="Ivanova N."/>
            <person name="Huntemann M."/>
            <person name="Mavromatis K."/>
            <person name="Mikhailova N."/>
            <person name="Pati A."/>
            <person name="Chen A."/>
            <person name="Palaniappan K."/>
            <person name="Land M."/>
            <person name="Brambilla E.M."/>
            <person name="Rohde M."/>
            <person name="Abt B."/>
            <person name="Verbarg S."/>
            <person name="Goker M."/>
            <person name="Bristow J."/>
            <person name="Eisen J.A."/>
            <person name="Markowitz V."/>
            <person name="Hugenholtz P."/>
            <person name="Kyrpides N.C."/>
            <person name="Klenk H.P."/>
            <person name="Woyke T."/>
        </authorList>
    </citation>
    <scope>NUCLEOTIDE SEQUENCE [LARGE SCALE GENOMIC DNA]</scope>
    <source>
        <strain evidence="4">ATCC 35100 / DSM 5205 / JP2</strain>
    </source>
</reference>
<dbReference type="RefSeq" id="WP_002707088.1">
    <property type="nucleotide sequence ID" value="NZ_JH651384.1"/>
</dbReference>
<gene>
    <name evidence="3" type="ORF">Thini_0487</name>
</gene>
<evidence type="ECO:0000259" key="2">
    <source>
        <dbReference type="Pfam" id="PF26303"/>
    </source>
</evidence>
<dbReference type="AlphaFoldDB" id="A0A656HCD5"/>
<dbReference type="PROSITE" id="PS51257">
    <property type="entry name" value="PROKAR_LIPOPROTEIN"/>
    <property type="match status" value="1"/>
</dbReference>
<keyword evidence="4" id="KW-1185">Reference proteome</keyword>
<name>A0A656HCD5_THINJ</name>
<accession>A0A656HCD5</accession>
<evidence type="ECO:0000256" key="1">
    <source>
        <dbReference type="SAM" id="MobiDB-lite"/>
    </source>
</evidence>
<organism evidence="3 4">
    <name type="scientific">Thiothrix nivea (strain ATCC 35100 / DSM 5205 / JP2)</name>
    <dbReference type="NCBI Taxonomy" id="870187"/>
    <lineage>
        <taxon>Bacteria</taxon>
        <taxon>Pseudomonadati</taxon>
        <taxon>Pseudomonadota</taxon>
        <taxon>Gammaproteobacteria</taxon>
        <taxon>Thiotrichales</taxon>
        <taxon>Thiotrichaceae</taxon>
        <taxon>Thiothrix</taxon>
    </lineage>
</organism>
<feature type="compositionally biased region" description="Polar residues" evidence="1">
    <location>
        <begin position="166"/>
        <end position="192"/>
    </location>
</feature>
<dbReference type="EMBL" id="JH651384">
    <property type="protein sequence ID" value="EIJ33130.1"/>
    <property type="molecule type" value="Genomic_DNA"/>
</dbReference>
<feature type="region of interest" description="Disordered" evidence="1">
    <location>
        <begin position="26"/>
        <end position="49"/>
    </location>
</feature>
<dbReference type="Pfam" id="PF26303">
    <property type="entry name" value="UPF0323"/>
    <property type="match status" value="1"/>
</dbReference>
<evidence type="ECO:0000313" key="3">
    <source>
        <dbReference type="EMBL" id="EIJ33130.1"/>
    </source>
</evidence>